<name>A0A1M5K6I1_9BACT</name>
<reference evidence="1 2" key="1">
    <citation type="submission" date="2016-11" db="EMBL/GenBank/DDBJ databases">
        <authorList>
            <person name="Jaros S."/>
            <person name="Januszkiewicz K."/>
            <person name="Wedrychowicz H."/>
        </authorList>
    </citation>
    <scope>NUCLEOTIDE SEQUENCE [LARGE SCALE GENOMIC DNA]</scope>
    <source>
        <strain evidence="1 2">DSM 24574</strain>
    </source>
</reference>
<organism evidence="1 2">
    <name type="scientific">Chryseolinea serpens</name>
    <dbReference type="NCBI Taxonomy" id="947013"/>
    <lineage>
        <taxon>Bacteria</taxon>
        <taxon>Pseudomonadati</taxon>
        <taxon>Bacteroidota</taxon>
        <taxon>Cytophagia</taxon>
        <taxon>Cytophagales</taxon>
        <taxon>Fulvivirgaceae</taxon>
        <taxon>Chryseolinea</taxon>
    </lineage>
</organism>
<evidence type="ECO:0000313" key="1">
    <source>
        <dbReference type="EMBL" id="SHG48447.1"/>
    </source>
</evidence>
<protein>
    <submittedName>
        <fullName evidence="1">Uncharacterized protein</fullName>
    </submittedName>
</protein>
<dbReference type="RefSeq" id="WP_073130723.1">
    <property type="nucleotide sequence ID" value="NZ_FQWQ01000001.1"/>
</dbReference>
<evidence type="ECO:0000313" key="2">
    <source>
        <dbReference type="Proteomes" id="UP000184212"/>
    </source>
</evidence>
<dbReference type="Proteomes" id="UP000184212">
    <property type="component" value="Unassembled WGS sequence"/>
</dbReference>
<sequence length="429" mass="48367">MKHVCLAAVTSLTSTLKPFFFIALTLFIFGCQNDPAEPEKTPVQIFSLTVDASFDLSKDYWVMLHDTNGKALDAKQIKSAGDFDFQTTETVSGDQIGVTLFHHDSTATDHFYIFNSYLAIPVGQHWVLKKKNSTTTYSNNFGAKTGTFTVRYELPPSGVVMETFGGSGSLGSYSVFGNIKRSSLDIYEKSNDFLLTIADEDGNVKYKYFEDVVDKQSVTLNYSDLDLFDHVVDISFPPATDPYVSVSADAGNQQNYFYTYYNGFNLPPYAPSASRTSLKIGYLDRFKKYNTYIQLNFKDFGFTYSNTASIPASFEVPDQCPYRVTNKTWDGFSYQADKPFNMRSTRFGIPSNSAYVAMSWNFLAPDGVYKVLELPEAFEKKYPQLAIHNFEYATSSFIVSNESYTDVIKSAFMGAALPEEREDFSFNIW</sequence>
<keyword evidence="2" id="KW-1185">Reference proteome</keyword>
<dbReference type="PROSITE" id="PS51257">
    <property type="entry name" value="PROKAR_LIPOPROTEIN"/>
    <property type="match status" value="1"/>
</dbReference>
<proteinExistence type="predicted"/>
<dbReference type="EMBL" id="FQWQ01000001">
    <property type="protein sequence ID" value="SHG48447.1"/>
    <property type="molecule type" value="Genomic_DNA"/>
</dbReference>
<dbReference type="OrthoDB" id="1156820at2"/>
<dbReference type="AlphaFoldDB" id="A0A1M5K6I1"/>
<accession>A0A1M5K6I1</accession>
<gene>
    <name evidence="1" type="ORF">SAMN04488109_0473</name>
</gene>